<keyword evidence="2" id="KW-1133">Transmembrane helix</keyword>
<evidence type="ECO:0000256" key="1">
    <source>
        <dbReference type="SAM" id="MobiDB-lite"/>
    </source>
</evidence>
<accession>A0A895YFA6</accession>
<feature type="compositionally biased region" description="Low complexity" evidence="1">
    <location>
        <begin position="215"/>
        <end position="231"/>
    </location>
</feature>
<name>A0A895YFA6_9ACTN</name>
<sequence length="331" mass="31089">MPSPLPSARAPRRGLAVVAAAALVGAPLLTSSVAGATGAAEPVADQPPVITFTGGCGLLGIGGISTPDVATAQVTAGSQLRFGNQLGQRATVWLGEQPEASVPAGGTADVTFSEVGTVPVSMQISCLIGKPVGEVTVDVVPKGTPSAGPPSAGPPSASPPSASPPPASGPPGGIGTPTESAGAGAGDGVAPPESGSAENGSAEGGGDSPNGGGSAASPDGPGAAPPANSDGNPGGGQLDSPADGPMSEPGGAEPAPDRSSAVEGGAELEEAATVNPPNAGQSGDMAPASRTRGDDGLIGLLALVATICLVGASVGAARVLVSRRVSAAKWA</sequence>
<evidence type="ECO:0000313" key="5">
    <source>
        <dbReference type="Proteomes" id="UP000662857"/>
    </source>
</evidence>
<reference evidence="4" key="1">
    <citation type="submission" date="2021-02" db="EMBL/GenBank/DDBJ databases">
        <title>Natrosporangium hydrolyticum gen. nov., sp. nov, a haloalkaliphilic actinobacterium from a soda solonchak soil.</title>
        <authorList>
            <person name="Sorokin D.Y."/>
            <person name="Khijniak T.V."/>
            <person name="Zakharycheva A.P."/>
            <person name="Boueva O.V."/>
            <person name="Ariskina E.V."/>
            <person name="Hahnke R.L."/>
            <person name="Bunk B."/>
            <person name="Sproer C."/>
            <person name="Schumann P."/>
            <person name="Evtushenko L.I."/>
            <person name="Kublanov I.V."/>
        </authorList>
    </citation>
    <scope>NUCLEOTIDE SEQUENCE</scope>
    <source>
        <strain evidence="4">DSM 106523</strain>
    </source>
</reference>
<feature type="signal peptide" evidence="3">
    <location>
        <begin position="1"/>
        <end position="36"/>
    </location>
</feature>
<keyword evidence="2" id="KW-0812">Transmembrane</keyword>
<keyword evidence="5" id="KW-1185">Reference proteome</keyword>
<proteinExistence type="predicted"/>
<keyword evidence="3" id="KW-0732">Signal</keyword>
<dbReference type="RefSeq" id="WP_239676952.1">
    <property type="nucleotide sequence ID" value="NZ_CP070499.1"/>
</dbReference>
<evidence type="ECO:0000256" key="3">
    <source>
        <dbReference type="SAM" id="SignalP"/>
    </source>
</evidence>
<dbReference type="AlphaFoldDB" id="A0A895YFA6"/>
<keyword evidence="2" id="KW-0472">Membrane</keyword>
<dbReference type="EMBL" id="CP070499">
    <property type="protein sequence ID" value="QSB14795.1"/>
    <property type="molecule type" value="Genomic_DNA"/>
</dbReference>
<organism evidence="4 5">
    <name type="scientific">Natronosporangium hydrolyticum</name>
    <dbReference type="NCBI Taxonomy" id="2811111"/>
    <lineage>
        <taxon>Bacteria</taxon>
        <taxon>Bacillati</taxon>
        <taxon>Actinomycetota</taxon>
        <taxon>Actinomycetes</taxon>
        <taxon>Micromonosporales</taxon>
        <taxon>Micromonosporaceae</taxon>
        <taxon>Natronosporangium</taxon>
    </lineage>
</organism>
<dbReference type="KEGG" id="nhy:JQS43_25700"/>
<gene>
    <name evidence="4" type="ORF">JQS43_25700</name>
</gene>
<feature type="compositionally biased region" description="Low complexity" evidence="1">
    <location>
        <begin position="188"/>
        <end position="201"/>
    </location>
</feature>
<feature type="region of interest" description="Disordered" evidence="1">
    <location>
        <begin position="139"/>
        <end position="290"/>
    </location>
</feature>
<feature type="compositionally biased region" description="Gly residues" evidence="1">
    <location>
        <begin position="202"/>
        <end position="214"/>
    </location>
</feature>
<protein>
    <submittedName>
        <fullName evidence="4">Uncharacterized protein</fullName>
    </submittedName>
</protein>
<evidence type="ECO:0000256" key="2">
    <source>
        <dbReference type="SAM" id="Phobius"/>
    </source>
</evidence>
<evidence type="ECO:0000313" key="4">
    <source>
        <dbReference type="EMBL" id="QSB14795.1"/>
    </source>
</evidence>
<feature type="chain" id="PRO_5038953268" evidence="3">
    <location>
        <begin position="37"/>
        <end position="331"/>
    </location>
</feature>
<feature type="transmembrane region" description="Helical" evidence="2">
    <location>
        <begin position="297"/>
        <end position="321"/>
    </location>
</feature>
<feature type="compositionally biased region" description="Pro residues" evidence="1">
    <location>
        <begin position="147"/>
        <end position="169"/>
    </location>
</feature>
<dbReference type="Proteomes" id="UP000662857">
    <property type="component" value="Chromosome"/>
</dbReference>